<keyword evidence="3" id="KW-1185">Reference proteome</keyword>
<dbReference type="Proteomes" id="UP000008549">
    <property type="component" value="Unassembled WGS sequence"/>
</dbReference>
<evidence type="ECO:0000313" key="2">
    <source>
        <dbReference type="EMBL" id="CAR99667.1"/>
    </source>
</evidence>
<dbReference type="AlphaFoldDB" id="B6IID7"/>
<reference evidence="2 3" key="2">
    <citation type="journal article" date="2011" name="PLoS Genet.">
        <title>Caenorhabditis briggsae recombinant inbred line genotypes reveal inter-strain incompatibility and the evolution of recombination.</title>
        <authorList>
            <person name="Ross J.A."/>
            <person name="Koboldt D.C."/>
            <person name="Staisch J.E."/>
            <person name="Chamberlin H.M."/>
            <person name="Gupta B.P."/>
            <person name="Miller R.D."/>
            <person name="Baird S.E."/>
            <person name="Haag E.S."/>
        </authorList>
    </citation>
    <scope>NUCLEOTIDE SEQUENCE [LARGE SCALE GENOMIC DNA]</scope>
    <source>
        <strain evidence="2 3">AF16</strain>
    </source>
</reference>
<dbReference type="EMBL" id="HE601268">
    <property type="protein sequence ID" value="CAR99667.1"/>
    <property type="molecule type" value="Genomic_DNA"/>
</dbReference>
<organism evidence="2 3">
    <name type="scientific">Caenorhabditis briggsae</name>
    <dbReference type="NCBI Taxonomy" id="6238"/>
    <lineage>
        <taxon>Eukaryota</taxon>
        <taxon>Metazoa</taxon>
        <taxon>Ecdysozoa</taxon>
        <taxon>Nematoda</taxon>
        <taxon>Chromadorea</taxon>
        <taxon>Rhabditida</taxon>
        <taxon>Rhabditina</taxon>
        <taxon>Rhabditomorpha</taxon>
        <taxon>Rhabditoidea</taxon>
        <taxon>Rhabditidae</taxon>
        <taxon>Peloderinae</taxon>
        <taxon>Caenorhabditis</taxon>
    </lineage>
</organism>
<protein>
    <submittedName>
        <fullName evidence="2">Protein CBG25164</fullName>
    </submittedName>
</protein>
<reference evidence="2 3" key="1">
    <citation type="journal article" date="2003" name="PLoS Biol.">
        <title>The genome sequence of Caenorhabditis briggsae: a platform for comparative genomics.</title>
        <authorList>
            <person name="Stein L.D."/>
            <person name="Bao Z."/>
            <person name="Blasiar D."/>
            <person name="Blumenthal T."/>
            <person name="Brent M.R."/>
            <person name="Chen N."/>
            <person name="Chinwalla A."/>
            <person name="Clarke L."/>
            <person name="Clee C."/>
            <person name="Coghlan A."/>
            <person name="Coulson A."/>
            <person name="D'Eustachio P."/>
            <person name="Fitch D.H."/>
            <person name="Fulton L.A."/>
            <person name="Fulton R.E."/>
            <person name="Griffiths-Jones S."/>
            <person name="Harris T.W."/>
            <person name="Hillier L.W."/>
            <person name="Kamath R."/>
            <person name="Kuwabara P.E."/>
            <person name="Mardis E.R."/>
            <person name="Marra M.A."/>
            <person name="Miner T.L."/>
            <person name="Minx P."/>
            <person name="Mullikin J.C."/>
            <person name="Plumb R.W."/>
            <person name="Rogers J."/>
            <person name="Schein J.E."/>
            <person name="Sohrmann M."/>
            <person name="Spieth J."/>
            <person name="Stajich J.E."/>
            <person name="Wei C."/>
            <person name="Willey D."/>
            <person name="Wilson R.K."/>
            <person name="Durbin R."/>
            <person name="Waterston R.H."/>
        </authorList>
    </citation>
    <scope>NUCLEOTIDE SEQUENCE [LARGE SCALE GENOMIC DNA]</scope>
    <source>
        <strain evidence="2 3">AF16</strain>
    </source>
</reference>
<dbReference type="InParanoid" id="B6IID7"/>
<sequence length="197" mass="22954">MLLNFSEVNKESKNVVLAFFPGSTREINKQAQMYYFYILRFALKFGLNALRYAFKFDRRSCQFSYDGELENEGVPDQQADLPEEMMEEAETSRYDSKAGIISMDHTPDVPFGEPSCHPEPFDEENGVKPQMPILVPFAAPHYEPQSLPEEVDRQVPPPNDWINALQIVVEYNKGRFRKLEAEVRELKEEIRRRKTQV</sequence>
<dbReference type="KEGG" id="cbr:CBG_25164"/>
<dbReference type="RefSeq" id="XP_045099228.1">
    <property type="nucleotide sequence ID" value="XM_045242693.1"/>
</dbReference>
<proteinExistence type="predicted"/>
<dbReference type="WormBase" id="CBG25164">
    <property type="protein sequence ID" value="CBP45458"/>
    <property type="gene ID" value="WBGene00086578"/>
</dbReference>
<evidence type="ECO:0000313" key="4">
    <source>
        <dbReference type="WormBase" id="CBG25164"/>
    </source>
</evidence>
<feature type="coiled-coil region" evidence="1">
    <location>
        <begin position="169"/>
        <end position="196"/>
    </location>
</feature>
<evidence type="ECO:0000256" key="1">
    <source>
        <dbReference type="SAM" id="Coils"/>
    </source>
</evidence>
<gene>
    <name evidence="2 4" type="ORF">CBG25164</name>
    <name evidence="2" type="ORF">CBG_25164</name>
</gene>
<dbReference type="HOGENOM" id="CLU_1385272_0_0_1"/>
<name>B6IID7_CAEBR</name>
<evidence type="ECO:0000313" key="3">
    <source>
        <dbReference type="Proteomes" id="UP000008549"/>
    </source>
</evidence>
<dbReference type="GeneID" id="68916662"/>
<dbReference type="CTD" id="68916662"/>
<accession>B6IID7</accession>
<keyword evidence="1" id="KW-0175">Coiled coil</keyword>